<sequence length="65" mass="7301">YDILFGQQDCSSNCLNKTFAHSNLTLDFSCCHNQSLSPTDTFHALPPPLFSPTLSYKCVQTDKRC</sequence>
<evidence type="ECO:0000313" key="2">
    <source>
        <dbReference type="Proteomes" id="UP001488838"/>
    </source>
</evidence>
<keyword evidence="2" id="KW-1185">Reference proteome</keyword>
<evidence type="ECO:0000313" key="1">
    <source>
        <dbReference type="EMBL" id="KAK7806437.1"/>
    </source>
</evidence>
<dbReference type="AlphaFoldDB" id="A0AAW0HWN8"/>
<dbReference type="EMBL" id="JBBHLL010000302">
    <property type="protein sequence ID" value="KAK7806437.1"/>
    <property type="molecule type" value="Genomic_DNA"/>
</dbReference>
<organism evidence="1 2">
    <name type="scientific">Myodes glareolus</name>
    <name type="common">Bank vole</name>
    <name type="synonym">Clethrionomys glareolus</name>
    <dbReference type="NCBI Taxonomy" id="447135"/>
    <lineage>
        <taxon>Eukaryota</taxon>
        <taxon>Metazoa</taxon>
        <taxon>Chordata</taxon>
        <taxon>Craniata</taxon>
        <taxon>Vertebrata</taxon>
        <taxon>Euteleostomi</taxon>
        <taxon>Mammalia</taxon>
        <taxon>Eutheria</taxon>
        <taxon>Euarchontoglires</taxon>
        <taxon>Glires</taxon>
        <taxon>Rodentia</taxon>
        <taxon>Myomorpha</taxon>
        <taxon>Muroidea</taxon>
        <taxon>Cricetidae</taxon>
        <taxon>Arvicolinae</taxon>
        <taxon>Myodes</taxon>
    </lineage>
</organism>
<feature type="non-terminal residue" evidence="1">
    <location>
        <position position="1"/>
    </location>
</feature>
<reference evidence="1 2" key="1">
    <citation type="journal article" date="2023" name="bioRxiv">
        <title>Conserved and derived expression patterns and positive selection on dental genes reveal complex evolutionary context of ever-growing rodent molars.</title>
        <authorList>
            <person name="Calamari Z.T."/>
            <person name="Song A."/>
            <person name="Cohen E."/>
            <person name="Akter M."/>
            <person name="Roy R.D."/>
            <person name="Hallikas O."/>
            <person name="Christensen M.M."/>
            <person name="Li P."/>
            <person name="Marangoni P."/>
            <person name="Jernvall J."/>
            <person name="Klein O.D."/>
        </authorList>
    </citation>
    <scope>NUCLEOTIDE SEQUENCE [LARGE SCALE GENOMIC DNA]</scope>
    <source>
        <strain evidence="1">V071</strain>
    </source>
</reference>
<protein>
    <submittedName>
        <fullName evidence="1">Uncharacterized protein</fullName>
    </submittedName>
</protein>
<dbReference type="Proteomes" id="UP001488838">
    <property type="component" value="Unassembled WGS sequence"/>
</dbReference>
<gene>
    <name evidence="1" type="ORF">U0070_014751</name>
</gene>
<accession>A0AAW0HWN8</accession>
<proteinExistence type="predicted"/>
<feature type="non-terminal residue" evidence="1">
    <location>
        <position position="65"/>
    </location>
</feature>
<comment type="caution">
    <text evidence="1">The sequence shown here is derived from an EMBL/GenBank/DDBJ whole genome shotgun (WGS) entry which is preliminary data.</text>
</comment>
<name>A0AAW0HWN8_MYOGA</name>